<evidence type="ECO:0000256" key="6">
    <source>
        <dbReference type="ARBA" id="ARBA00022741"/>
    </source>
</evidence>
<keyword evidence="8" id="KW-0067">ATP-binding</keyword>
<dbReference type="CDD" id="cd00483">
    <property type="entry name" value="HPPK"/>
    <property type="match status" value="1"/>
</dbReference>
<evidence type="ECO:0000256" key="4">
    <source>
        <dbReference type="ARBA" id="ARBA00016218"/>
    </source>
</evidence>
<evidence type="ECO:0000256" key="12">
    <source>
        <dbReference type="ARBA" id="ARBA00033413"/>
    </source>
</evidence>
<dbReference type="InterPro" id="IPR000550">
    <property type="entry name" value="Hppk"/>
</dbReference>
<evidence type="ECO:0000259" key="13">
    <source>
        <dbReference type="PROSITE" id="PS00794"/>
    </source>
</evidence>
<evidence type="ECO:0000256" key="10">
    <source>
        <dbReference type="ARBA" id="ARBA00029409"/>
    </source>
</evidence>
<evidence type="ECO:0000256" key="2">
    <source>
        <dbReference type="ARBA" id="ARBA00005810"/>
    </source>
</evidence>
<comment type="caution">
    <text evidence="14">The sequence shown here is derived from an EMBL/GenBank/DDBJ whole genome shotgun (WGS) entry which is preliminary data.</text>
</comment>
<evidence type="ECO:0000256" key="11">
    <source>
        <dbReference type="ARBA" id="ARBA00029766"/>
    </source>
</evidence>
<feature type="domain" description="7,8-dihydro-6-hydroxymethylpterin-pyrophosphokinase" evidence="13">
    <location>
        <begin position="93"/>
        <end position="104"/>
    </location>
</feature>
<gene>
    <name evidence="14" type="primary">folK</name>
    <name evidence="14" type="ORF">GH984_03650</name>
</gene>
<dbReference type="PANTHER" id="PTHR43071">
    <property type="entry name" value="2-AMINO-4-HYDROXY-6-HYDROXYMETHYLDIHYDROPTERIDINE PYROPHOSPHOKINASE"/>
    <property type="match status" value="1"/>
</dbReference>
<dbReference type="GO" id="GO:0003848">
    <property type="term" value="F:2-amino-4-hydroxy-6-hydroxymethyldihydropteridine diphosphokinase activity"/>
    <property type="evidence" value="ECO:0007669"/>
    <property type="project" value="UniProtKB-EC"/>
</dbReference>
<dbReference type="EC" id="2.7.6.3" evidence="3"/>
<keyword evidence="6" id="KW-0547">Nucleotide-binding</keyword>
<dbReference type="Proteomes" id="UP000433788">
    <property type="component" value="Unassembled WGS sequence"/>
</dbReference>
<dbReference type="AlphaFoldDB" id="A0A6N7QN10"/>
<dbReference type="NCBIfam" id="TIGR01498">
    <property type="entry name" value="folK"/>
    <property type="match status" value="1"/>
</dbReference>
<protein>
    <recommendedName>
        <fullName evidence="4">2-amino-4-hydroxy-6-hydroxymethyldihydropteridine pyrophosphokinase</fullName>
        <ecNumber evidence="3">2.7.6.3</ecNumber>
    </recommendedName>
    <alternativeName>
        <fullName evidence="11">6-hydroxymethyl-7,8-dihydropterin pyrophosphokinase</fullName>
    </alternativeName>
    <alternativeName>
        <fullName evidence="12">7,8-dihydro-6-hydroxymethylpterin-pyrophosphokinase</fullName>
    </alternativeName>
</protein>
<evidence type="ECO:0000256" key="7">
    <source>
        <dbReference type="ARBA" id="ARBA00022777"/>
    </source>
</evidence>
<comment type="function">
    <text evidence="10">Catalyzes the transfer of pyrophosphate from adenosine triphosphate (ATP) to 6-hydroxymethyl-7,8-dihydropterin, an enzymatic step in folate biosynthesis pathway.</text>
</comment>
<dbReference type="GO" id="GO:0046654">
    <property type="term" value="P:tetrahydrofolate biosynthetic process"/>
    <property type="evidence" value="ECO:0007669"/>
    <property type="project" value="UniProtKB-UniPathway"/>
</dbReference>
<reference evidence="14 15" key="1">
    <citation type="submission" date="2019-11" db="EMBL/GenBank/DDBJ databases">
        <authorList>
            <person name="Zhang X.Y."/>
        </authorList>
    </citation>
    <scope>NUCLEOTIDE SEQUENCE [LARGE SCALE GENOMIC DNA]</scope>
    <source>
        <strain evidence="14 15">C176</strain>
    </source>
</reference>
<dbReference type="InterPro" id="IPR035907">
    <property type="entry name" value="Hppk_sf"/>
</dbReference>
<comment type="pathway">
    <text evidence="1">Cofactor biosynthesis; tetrahydrofolate biosynthesis; 2-amino-4-hydroxy-6-hydroxymethyl-7,8-dihydropteridine diphosphate from 7,8-dihydroneopterin triphosphate: step 4/4.</text>
</comment>
<dbReference type="UniPathway" id="UPA00077">
    <property type="reaction ID" value="UER00155"/>
</dbReference>
<evidence type="ECO:0000256" key="8">
    <source>
        <dbReference type="ARBA" id="ARBA00022840"/>
    </source>
</evidence>
<keyword evidence="15" id="KW-1185">Reference proteome</keyword>
<dbReference type="RefSeq" id="WP_369691955.1">
    <property type="nucleotide sequence ID" value="NZ_WJPP01000002.1"/>
</dbReference>
<evidence type="ECO:0000313" key="15">
    <source>
        <dbReference type="Proteomes" id="UP000433788"/>
    </source>
</evidence>
<evidence type="ECO:0000256" key="3">
    <source>
        <dbReference type="ARBA" id="ARBA00013253"/>
    </source>
</evidence>
<evidence type="ECO:0000256" key="1">
    <source>
        <dbReference type="ARBA" id="ARBA00005051"/>
    </source>
</evidence>
<comment type="similarity">
    <text evidence="2">Belongs to the HPPK family.</text>
</comment>
<dbReference type="EMBL" id="WJPP01000002">
    <property type="protein sequence ID" value="MRH77791.1"/>
    <property type="molecule type" value="Genomic_DNA"/>
</dbReference>
<evidence type="ECO:0000313" key="14">
    <source>
        <dbReference type="EMBL" id="MRH77791.1"/>
    </source>
</evidence>
<keyword evidence="5 14" id="KW-0808">Transferase</keyword>
<dbReference type="PROSITE" id="PS00794">
    <property type="entry name" value="HPPK"/>
    <property type="match status" value="1"/>
</dbReference>
<organism evidence="14 15">
    <name type="scientific">Spiribacter salilacus</name>
    <dbReference type="NCBI Taxonomy" id="2664894"/>
    <lineage>
        <taxon>Bacteria</taxon>
        <taxon>Pseudomonadati</taxon>
        <taxon>Pseudomonadota</taxon>
        <taxon>Gammaproteobacteria</taxon>
        <taxon>Chromatiales</taxon>
        <taxon>Ectothiorhodospiraceae</taxon>
        <taxon>Spiribacter</taxon>
    </lineage>
</organism>
<sequence>MSRVSNRVYIGVGSNLADPVWQVKAGFAALAALPQTTLVQTSRLYGNPPMGPVPQPDYVNAVAAIDTTYEPEPLLQALKAIENQAGRDLNGQRWGPRPLDLDILLHGNSQYQSDTLNIPHPGMPERAFVLYPLAEISAELVIPGMGLLSDLIQKVDGTGMVPIEG</sequence>
<dbReference type="GO" id="GO:0046656">
    <property type="term" value="P:folic acid biosynthetic process"/>
    <property type="evidence" value="ECO:0007669"/>
    <property type="project" value="UniProtKB-KW"/>
</dbReference>
<dbReference type="SUPFAM" id="SSF55083">
    <property type="entry name" value="6-hydroxymethyl-7,8-dihydropterin pyrophosphokinase, HPPK"/>
    <property type="match status" value="1"/>
</dbReference>
<dbReference type="GO" id="GO:0016301">
    <property type="term" value="F:kinase activity"/>
    <property type="evidence" value="ECO:0007669"/>
    <property type="project" value="UniProtKB-KW"/>
</dbReference>
<evidence type="ECO:0000256" key="5">
    <source>
        <dbReference type="ARBA" id="ARBA00022679"/>
    </source>
</evidence>
<dbReference type="PANTHER" id="PTHR43071:SF1">
    <property type="entry name" value="2-AMINO-4-HYDROXY-6-HYDROXYMETHYLDIHYDROPTERIDINE PYROPHOSPHOKINASE"/>
    <property type="match status" value="1"/>
</dbReference>
<accession>A0A6N7QN10</accession>
<proteinExistence type="inferred from homology"/>
<dbReference type="GO" id="GO:0005524">
    <property type="term" value="F:ATP binding"/>
    <property type="evidence" value="ECO:0007669"/>
    <property type="project" value="UniProtKB-KW"/>
</dbReference>
<keyword evidence="7 14" id="KW-0418">Kinase</keyword>
<evidence type="ECO:0000256" key="9">
    <source>
        <dbReference type="ARBA" id="ARBA00022909"/>
    </source>
</evidence>
<name>A0A6N7QN10_9GAMM</name>
<keyword evidence="9" id="KW-0289">Folate biosynthesis</keyword>
<dbReference type="Pfam" id="PF01288">
    <property type="entry name" value="HPPK"/>
    <property type="match status" value="1"/>
</dbReference>
<dbReference type="Gene3D" id="3.30.70.560">
    <property type="entry name" value="7,8-Dihydro-6-hydroxymethylpterin-pyrophosphokinase HPPK"/>
    <property type="match status" value="1"/>
</dbReference>